<organism evidence="1 2">
    <name type="scientific">Photobacterium aphoticum</name>
    <dbReference type="NCBI Taxonomy" id="754436"/>
    <lineage>
        <taxon>Bacteria</taxon>
        <taxon>Pseudomonadati</taxon>
        <taxon>Pseudomonadota</taxon>
        <taxon>Gammaproteobacteria</taxon>
        <taxon>Vibrionales</taxon>
        <taxon>Vibrionaceae</taxon>
        <taxon>Photobacterium</taxon>
    </lineage>
</organism>
<dbReference type="AlphaFoldDB" id="A0A0J1JE40"/>
<dbReference type="EMBL" id="LDOV01000027">
    <property type="protein sequence ID" value="KLU99946.1"/>
    <property type="molecule type" value="Genomic_DNA"/>
</dbReference>
<gene>
    <name evidence="1" type="ORF">ABT58_15780</name>
</gene>
<protein>
    <submittedName>
        <fullName evidence="1">Uncharacterized protein</fullName>
    </submittedName>
</protein>
<comment type="caution">
    <text evidence="1">The sequence shown here is derived from an EMBL/GenBank/DDBJ whole genome shotgun (WGS) entry which is preliminary data.</text>
</comment>
<proteinExistence type="predicted"/>
<reference evidence="1 2" key="1">
    <citation type="submission" date="2015-05" db="EMBL/GenBank/DDBJ databases">
        <title>Photobacterium galathea sp. nov.</title>
        <authorList>
            <person name="Machado H."/>
            <person name="Gram L."/>
        </authorList>
    </citation>
    <scope>NUCLEOTIDE SEQUENCE [LARGE SCALE GENOMIC DNA]</scope>
    <source>
        <strain evidence="1 2">DSM 25995</strain>
    </source>
</reference>
<sequence>MMAGTVATCSMVSLSVKAEPLLMAFDEYMQRCMQTYGGDEVTEKVCESQYRAIEEKEAALTAQTDALTDAVWSGDEGLPNGGAANGQ</sequence>
<dbReference type="Proteomes" id="UP000036426">
    <property type="component" value="Unassembled WGS sequence"/>
</dbReference>
<evidence type="ECO:0000313" key="2">
    <source>
        <dbReference type="Proteomes" id="UP000036426"/>
    </source>
</evidence>
<accession>A0A0J1JE40</accession>
<name>A0A0J1JE40_9GAMM</name>
<dbReference type="PATRIC" id="fig|754436.4.peg.3344"/>
<keyword evidence="2" id="KW-1185">Reference proteome</keyword>
<evidence type="ECO:0000313" key="1">
    <source>
        <dbReference type="EMBL" id="KLU99946.1"/>
    </source>
</evidence>